<proteinExistence type="predicted"/>
<dbReference type="AlphaFoldDB" id="A0A7X3JZN8"/>
<gene>
    <name evidence="2" type="ORF">EDM21_11525</name>
</gene>
<evidence type="ECO:0000256" key="1">
    <source>
        <dbReference type="SAM" id="SignalP"/>
    </source>
</evidence>
<keyword evidence="1" id="KW-0732">Signal</keyword>
<reference evidence="2 3" key="1">
    <citation type="journal article" date="2019" name="Microorganisms">
        <title>Paenibacillus lutrae sp. nov., A Chitinolytic Species Isolated from A River Otter in Castril Natural Park, Granada, Spain.</title>
        <authorList>
            <person name="Rodriguez M."/>
            <person name="Reina J.C."/>
            <person name="Bejar V."/>
            <person name="Llamas I."/>
        </authorList>
    </citation>
    <scope>NUCLEOTIDE SEQUENCE [LARGE SCALE GENOMIC DNA]</scope>
    <source>
        <strain evidence="2 3">N10</strain>
    </source>
</reference>
<dbReference type="PROSITE" id="PS00430">
    <property type="entry name" value="TONB_DEPENDENT_REC_1"/>
    <property type="match status" value="1"/>
</dbReference>
<feature type="signal peptide" evidence="1">
    <location>
        <begin position="1"/>
        <end position="24"/>
    </location>
</feature>
<name>A0A7X3JZN8_9BACL</name>
<dbReference type="Proteomes" id="UP000490800">
    <property type="component" value="Unassembled WGS sequence"/>
</dbReference>
<comment type="caution">
    <text evidence="2">The sequence shown here is derived from an EMBL/GenBank/DDBJ whole genome shotgun (WGS) entry which is preliminary data.</text>
</comment>
<dbReference type="InterPro" id="IPR010916">
    <property type="entry name" value="TonB_box_CS"/>
</dbReference>
<evidence type="ECO:0000313" key="2">
    <source>
        <dbReference type="EMBL" id="MVP00141.1"/>
    </source>
</evidence>
<organism evidence="2 3">
    <name type="scientific">Paenibacillus lutrae</name>
    <dbReference type="NCBI Taxonomy" id="2078573"/>
    <lineage>
        <taxon>Bacteria</taxon>
        <taxon>Bacillati</taxon>
        <taxon>Bacillota</taxon>
        <taxon>Bacilli</taxon>
        <taxon>Bacillales</taxon>
        <taxon>Paenibacillaceae</taxon>
        <taxon>Paenibacillus</taxon>
    </lineage>
</organism>
<sequence>MKKSVVSFLSAALLLSSLSSVALAEQSNVSPQGLITPKAVGADSGWQTQSNIRAKVYTNSTYYGAGSDTITVTAEKSTVGAAYYSIYLMSDTQMVKVASGTLGSSVTHQVPKSSLNPILNQYSQGNFKVLLKIFAYGDWFTWLGDWETTNSFIAVRLD</sequence>
<protein>
    <submittedName>
        <fullName evidence="2">Uncharacterized protein</fullName>
    </submittedName>
</protein>
<evidence type="ECO:0000313" key="3">
    <source>
        <dbReference type="Proteomes" id="UP000490800"/>
    </source>
</evidence>
<dbReference type="EMBL" id="RHLK01000005">
    <property type="protein sequence ID" value="MVP00141.1"/>
    <property type="molecule type" value="Genomic_DNA"/>
</dbReference>
<feature type="chain" id="PRO_5030855032" evidence="1">
    <location>
        <begin position="25"/>
        <end position="158"/>
    </location>
</feature>
<dbReference type="OrthoDB" id="2642671at2"/>
<dbReference type="RefSeq" id="WP_157335596.1">
    <property type="nucleotide sequence ID" value="NZ_RHLK01000005.1"/>
</dbReference>
<keyword evidence="3" id="KW-1185">Reference proteome</keyword>
<accession>A0A7X3JZN8</accession>